<sequence>MKSTKWDGMVKRYRRVKHRVFVPELDGFLRAWTKFSN</sequence>
<proteinExistence type="predicted"/>
<dbReference type="EMBL" id="CP012670">
    <property type="protein sequence ID" value="AUX22392.1"/>
    <property type="molecule type" value="Genomic_DNA"/>
</dbReference>
<name>A0A4V0NDE5_SORCE</name>
<reference evidence="1 2" key="1">
    <citation type="submission" date="2015-09" db="EMBL/GenBank/DDBJ databases">
        <title>Sorangium comparison.</title>
        <authorList>
            <person name="Zaburannyi N."/>
            <person name="Bunk B."/>
            <person name="Overmann J."/>
            <person name="Mueller R."/>
        </authorList>
    </citation>
    <scope>NUCLEOTIDE SEQUENCE [LARGE SCALE GENOMIC DNA]</scope>
    <source>
        <strain evidence="1 2">So ceGT47</strain>
    </source>
</reference>
<dbReference type="Proteomes" id="UP000295781">
    <property type="component" value="Chromosome"/>
</dbReference>
<accession>A0A4V0NDE5</accession>
<evidence type="ECO:0000313" key="2">
    <source>
        <dbReference type="Proteomes" id="UP000295781"/>
    </source>
</evidence>
<protein>
    <submittedName>
        <fullName evidence="1">Uncharacterized protein</fullName>
    </submittedName>
</protein>
<dbReference type="AlphaFoldDB" id="A0A4V0NDE5"/>
<evidence type="ECO:0000313" key="1">
    <source>
        <dbReference type="EMBL" id="AUX22392.1"/>
    </source>
</evidence>
<organism evidence="1 2">
    <name type="scientific">Sorangium cellulosum</name>
    <name type="common">Polyangium cellulosum</name>
    <dbReference type="NCBI Taxonomy" id="56"/>
    <lineage>
        <taxon>Bacteria</taxon>
        <taxon>Pseudomonadati</taxon>
        <taxon>Myxococcota</taxon>
        <taxon>Polyangia</taxon>
        <taxon>Polyangiales</taxon>
        <taxon>Polyangiaceae</taxon>
        <taxon>Sorangium</taxon>
    </lineage>
</organism>
<gene>
    <name evidence="1" type="ORF">SOCEGT47_028930</name>
</gene>